<keyword evidence="3" id="KW-1185">Reference proteome</keyword>
<evidence type="ECO:0000313" key="2">
    <source>
        <dbReference type="EnsemblPlants" id="cds.evm.model.05.926"/>
    </source>
</evidence>
<dbReference type="AlphaFoldDB" id="A0A803PSG4"/>
<accession>A0A803PSG4</accession>
<sequence>MLVLKDPWLSNETNPWVVLTHPGLVDVTMANLLTMDGSGWDLEIIADLFEARDQSLICGVPLFDTAASDQLFWSFENSGVYSIKSAYNFLQKQKSNWFDEEIAAFWSKLWKLKLPSKVSNLLWRACTQCLPTSVQLKTKRVDVNLLCPICMEEEESVLHYLVTCRVVKLCWNRVGIGTVVTPRSGDGNEHWCPPHSDSIKINVDAALFERNQSYGFGLVARTSNGLLIEDACLGLWCS</sequence>
<reference evidence="2" key="2">
    <citation type="submission" date="2021-03" db="UniProtKB">
        <authorList>
            <consortium name="EnsemblPlants"/>
        </authorList>
    </citation>
    <scope>IDENTIFICATION</scope>
</reference>
<feature type="domain" description="Reverse transcriptase zinc-binding" evidence="1">
    <location>
        <begin position="81"/>
        <end position="171"/>
    </location>
</feature>
<name>A0A803PSG4_CANSA</name>
<dbReference type="InterPro" id="IPR026960">
    <property type="entry name" value="RVT-Znf"/>
</dbReference>
<dbReference type="Pfam" id="PF13966">
    <property type="entry name" value="zf-RVT"/>
    <property type="match status" value="1"/>
</dbReference>
<reference evidence="2" key="1">
    <citation type="submission" date="2018-11" db="EMBL/GenBank/DDBJ databases">
        <authorList>
            <person name="Grassa J C."/>
        </authorList>
    </citation>
    <scope>NUCLEOTIDE SEQUENCE [LARGE SCALE GENOMIC DNA]</scope>
</reference>
<dbReference type="Gramene" id="evm.model.05.926">
    <property type="protein sequence ID" value="cds.evm.model.05.926"/>
    <property type="gene ID" value="evm.TU.05.926"/>
</dbReference>
<evidence type="ECO:0000259" key="1">
    <source>
        <dbReference type="Pfam" id="PF13966"/>
    </source>
</evidence>
<dbReference type="EMBL" id="UZAU01000475">
    <property type="status" value="NOT_ANNOTATED_CDS"/>
    <property type="molecule type" value="Genomic_DNA"/>
</dbReference>
<organism evidence="2 3">
    <name type="scientific">Cannabis sativa</name>
    <name type="common">Hemp</name>
    <name type="synonym">Marijuana</name>
    <dbReference type="NCBI Taxonomy" id="3483"/>
    <lineage>
        <taxon>Eukaryota</taxon>
        <taxon>Viridiplantae</taxon>
        <taxon>Streptophyta</taxon>
        <taxon>Embryophyta</taxon>
        <taxon>Tracheophyta</taxon>
        <taxon>Spermatophyta</taxon>
        <taxon>Magnoliopsida</taxon>
        <taxon>eudicotyledons</taxon>
        <taxon>Gunneridae</taxon>
        <taxon>Pentapetalae</taxon>
        <taxon>rosids</taxon>
        <taxon>fabids</taxon>
        <taxon>Rosales</taxon>
        <taxon>Cannabaceae</taxon>
        <taxon>Cannabis</taxon>
    </lineage>
</organism>
<dbReference type="EnsemblPlants" id="evm.model.05.926">
    <property type="protein sequence ID" value="cds.evm.model.05.926"/>
    <property type="gene ID" value="evm.TU.05.926"/>
</dbReference>
<evidence type="ECO:0000313" key="3">
    <source>
        <dbReference type="Proteomes" id="UP000596661"/>
    </source>
</evidence>
<dbReference type="Proteomes" id="UP000596661">
    <property type="component" value="Chromosome 5"/>
</dbReference>
<proteinExistence type="predicted"/>
<protein>
    <recommendedName>
        <fullName evidence="1">Reverse transcriptase zinc-binding domain-containing protein</fullName>
    </recommendedName>
</protein>